<dbReference type="PANTHER" id="PTHR38119:SF2">
    <property type="entry name" value="TRANSCRIPTION FACTOR DOMAIN-CONTAINING PROTEIN"/>
    <property type="match status" value="1"/>
</dbReference>
<dbReference type="STRING" id="675120.N1PQM4"/>
<dbReference type="AlphaFoldDB" id="N1PQM4"/>
<dbReference type="PANTHER" id="PTHR38119">
    <property type="entry name" value="BTB DOMAIN-CONTAINING PROTEIN-RELATED"/>
    <property type="match status" value="1"/>
</dbReference>
<evidence type="ECO:0000313" key="2">
    <source>
        <dbReference type="Proteomes" id="UP000016933"/>
    </source>
</evidence>
<name>N1PQM4_DOTSN</name>
<dbReference type="HOGENOM" id="CLU_024519_3_1_1"/>
<evidence type="ECO:0008006" key="3">
    <source>
        <dbReference type="Google" id="ProtNLM"/>
    </source>
</evidence>
<dbReference type="OMA" id="WMALTFF"/>
<proteinExistence type="predicted"/>
<gene>
    <name evidence="1" type="ORF">DOTSEDRAFT_127788</name>
</gene>
<dbReference type="OrthoDB" id="2129688at2759"/>
<evidence type="ECO:0000313" key="1">
    <source>
        <dbReference type="EMBL" id="EME45751.1"/>
    </source>
</evidence>
<protein>
    <recommendedName>
        <fullName evidence="3">BTB domain-containing protein</fullName>
    </recommendedName>
</protein>
<keyword evidence="2" id="KW-1185">Reference proteome</keyword>
<organism evidence="1 2">
    <name type="scientific">Dothistroma septosporum (strain NZE10 / CBS 128990)</name>
    <name type="common">Red band needle blight fungus</name>
    <name type="synonym">Mycosphaerella pini</name>
    <dbReference type="NCBI Taxonomy" id="675120"/>
    <lineage>
        <taxon>Eukaryota</taxon>
        <taxon>Fungi</taxon>
        <taxon>Dikarya</taxon>
        <taxon>Ascomycota</taxon>
        <taxon>Pezizomycotina</taxon>
        <taxon>Dothideomycetes</taxon>
        <taxon>Dothideomycetidae</taxon>
        <taxon>Mycosphaerellales</taxon>
        <taxon>Mycosphaerellaceae</taxon>
        <taxon>Dothistroma</taxon>
    </lineage>
</organism>
<accession>N1PQM4</accession>
<reference evidence="2" key="1">
    <citation type="journal article" date="2012" name="PLoS Genet.">
        <title>The genomes of the fungal plant pathogens Cladosporium fulvum and Dothistroma septosporum reveal adaptation to different hosts and lifestyles but also signatures of common ancestry.</title>
        <authorList>
            <person name="de Wit P.J.G.M."/>
            <person name="van der Burgt A."/>
            <person name="Oekmen B."/>
            <person name="Stergiopoulos I."/>
            <person name="Abd-Elsalam K.A."/>
            <person name="Aerts A.L."/>
            <person name="Bahkali A.H."/>
            <person name="Beenen H.G."/>
            <person name="Chettri P."/>
            <person name="Cox M.P."/>
            <person name="Datema E."/>
            <person name="de Vries R.P."/>
            <person name="Dhillon B."/>
            <person name="Ganley A.R."/>
            <person name="Griffiths S.A."/>
            <person name="Guo Y."/>
            <person name="Hamelin R.C."/>
            <person name="Henrissat B."/>
            <person name="Kabir M.S."/>
            <person name="Jashni M.K."/>
            <person name="Kema G."/>
            <person name="Klaubauf S."/>
            <person name="Lapidus A."/>
            <person name="Levasseur A."/>
            <person name="Lindquist E."/>
            <person name="Mehrabi R."/>
            <person name="Ohm R.A."/>
            <person name="Owen T.J."/>
            <person name="Salamov A."/>
            <person name="Schwelm A."/>
            <person name="Schijlen E."/>
            <person name="Sun H."/>
            <person name="van den Burg H.A."/>
            <person name="van Ham R.C.H.J."/>
            <person name="Zhang S."/>
            <person name="Goodwin S.B."/>
            <person name="Grigoriev I.V."/>
            <person name="Collemare J."/>
            <person name="Bradshaw R.E."/>
        </authorList>
    </citation>
    <scope>NUCLEOTIDE SEQUENCE [LARGE SCALE GENOMIC DNA]</scope>
    <source>
        <strain evidence="2">NZE10 / CBS 128990</strain>
    </source>
</reference>
<reference evidence="1 2" key="2">
    <citation type="journal article" date="2012" name="PLoS Pathog.">
        <title>Diverse lifestyles and strategies of plant pathogenesis encoded in the genomes of eighteen Dothideomycetes fungi.</title>
        <authorList>
            <person name="Ohm R.A."/>
            <person name="Feau N."/>
            <person name="Henrissat B."/>
            <person name="Schoch C.L."/>
            <person name="Horwitz B.A."/>
            <person name="Barry K.W."/>
            <person name="Condon B.J."/>
            <person name="Copeland A.C."/>
            <person name="Dhillon B."/>
            <person name="Glaser F."/>
            <person name="Hesse C.N."/>
            <person name="Kosti I."/>
            <person name="LaButti K."/>
            <person name="Lindquist E.A."/>
            <person name="Lucas S."/>
            <person name="Salamov A.A."/>
            <person name="Bradshaw R.E."/>
            <person name="Ciuffetti L."/>
            <person name="Hamelin R.C."/>
            <person name="Kema G.H.J."/>
            <person name="Lawrence C."/>
            <person name="Scott J.A."/>
            <person name="Spatafora J.W."/>
            <person name="Turgeon B.G."/>
            <person name="de Wit P.J.G.M."/>
            <person name="Zhong S."/>
            <person name="Goodwin S.B."/>
            <person name="Grigoriev I.V."/>
        </authorList>
    </citation>
    <scope>NUCLEOTIDE SEQUENCE [LARGE SCALE GENOMIC DNA]</scope>
    <source>
        <strain evidence="2">NZE10 / CBS 128990</strain>
    </source>
</reference>
<dbReference type="eggNOG" id="ENOG502SP6B">
    <property type="taxonomic scope" value="Eukaryota"/>
</dbReference>
<dbReference type="EMBL" id="KB446538">
    <property type="protein sequence ID" value="EME45751.1"/>
    <property type="molecule type" value="Genomic_DNA"/>
</dbReference>
<dbReference type="Proteomes" id="UP000016933">
    <property type="component" value="Unassembled WGS sequence"/>
</dbReference>
<sequence length="419" mass="47510">MSSRHDRFPEFKDGDVKLVVTGSRQYKLHSSVLRNNSEVMRELLDERDAAQLDRKAQKNGITTRFKLVLVENPLYPDGEEELSRIEYVFEAIPLNSNDQPAGNNLRGVGDGLENGRVVPEIFIAYEAVLGAFYNVPIQLGDAQSDGLTHLLSMALQITTVAEYLDCIHIITRPIEATLLATGQHLLKAIANNPPAWLSFAHRIKSKAIFRESLIHASGQYMYPTVQDAITSGDLPDEVTSLLKKKALIIIEAVRSCERHLASYYPTILMREKTVGRVDRDNIGRANYANDIIMWIALCIFRHWASDMMASDQTHHAKDLGFAFINAVAKGGDAYLAKTVLHDQFHLRFPMSPKGMACTEHRLAEIKEVVKQWTVPLMRNESHLDRKANPQHHFLFTTVKVTDYPWRDENGLDEEEEYEE</sequence>